<accession>A0A0C4E9U1</accession>
<evidence type="ECO:0000313" key="4">
    <source>
        <dbReference type="Proteomes" id="UP000011715"/>
    </source>
</evidence>
<protein>
    <submittedName>
        <fullName evidence="2 3">Uncharacterized protein</fullName>
    </submittedName>
</protein>
<feature type="region of interest" description="Disordered" evidence="1">
    <location>
        <begin position="42"/>
        <end position="97"/>
    </location>
</feature>
<keyword evidence="4" id="KW-1185">Reference proteome</keyword>
<dbReference type="EMBL" id="ADBL01002398">
    <property type="status" value="NOT_ANNOTATED_CDS"/>
    <property type="molecule type" value="Genomic_DNA"/>
</dbReference>
<sequence>MCSPMAFAAASGRSGVVQLLRDHGAVPDALPLQPAASLALSPRATGAGAGGGPIPSTRPLVVSEAAPRMTVGDPGDDDELPPDYDSIQVRKSGPGVS</sequence>
<dbReference type="Proteomes" id="UP000011715">
    <property type="component" value="Unassembled WGS sequence"/>
</dbReference>
<reference evidence="3" key="5">
    <citation type="submission" date="2015-06" db="UniProtKB">
        <authorList>
            <consortium name="EnsemblFungi"/>
        </authorList>
    </citation>
    <scope>IDENTIFICATION</scope>
    <source>
        <strain evidence="3">ATCC 64411</strain>
    </source>
</reference>
<dbReference type="EnsemblFungi" id="MAPG_09391T0">
    <property type="protein sequence ID" value="MAPG_09391T0"/>
    <property type="gene ID" value="MAPG_09391"/>
</dbReference>
<evidence type="ECO:0000256" key="1">
    <source>
        <dbReference type="SAM" id="MobiDB-lite"/>
    </source>
</evidence>
<dbReference type="EMBL" id="GL876976">
    <property type="protein sequence ID" value="KLU90866.1"/>
    <property type="molecule type" value="Genomic_DNA"/>
</dbReference>
<evidence type="ECO:0000313" key="2">
    <source>
        <dbReference type="EMBL" id="KLU90866.1"/>
    </source>
</evidence>
<gene>
    <name evidence="2" type="ORF">MAPG_09391</name>
</gene>
<name>A0A0C4E9U1_MAGP6</name>
<organism evidence="3 4">
    <name type="scientific">Magnaporthiopsis poae (strain ATCC 64411 / 73-15)</name>
    <name type="common">Kentucky bluegrass fungus</name>
    <name type="synonym">Magnaporthe poae</name>
    <dbReference type="NCBI Taxonomy" id="644358"/>
    <lineage>
        <taxon>Eukaryota</taxon>
        <taxon>Fungi</taxon>
        <taxon>Dikarya</taxon>
        <taxon>Ascomycota</taxon>
        <taxon>Pezizomycotina</taxon>
        <taxon>Sordariomycetes</taxon>
        <taxon>Sordariomycetidae</taxon>
        <taxon>Magnaporthales</taxon>
        <taxon>Magnaporthaceae</taxon>
        <taxon>Magnaporthiopsis</taxon>
    </lineage>
</organism>
<reference evidence="4" key="2">
    <citation type="submission" date="2010-05" db="EMBL/GenBank/DDBJ databases">
        <title>The genome sequence of Magnaporthe poae strain ATCC 64411.</title>
        <authorList>
            <person name="Ma L.-J."/>
            <person name="Dead R."/>
            <person name="Young S."/>
            <person name="Zeng Q."/>
            <person name="Koehrsen M."/>
            <person name="Alvarado L."/>
            <person name="Berlin A."/>
            <person name="Chapman S.B."/>
            <person name="Chen Z."/>
            <person name="Freedman E."/>
            <person name="Gellesch M."/>
            <person name="Goldberg J."/>
            <person name="Griggs A."/>
            <person name="Gujja S."/>
            <person name="Heilman E.R."/>
            <person name="Heiman D."/>
            <person name="Hepburn T."/>
            <person name="Howarth C."/>
            <person name="Jen D."/>
            <person name="Larson L."/>
            <person name="Mehta T."/>
            <person name="Neiman D."/>
            <person name="Pearson M."/>
            <person name="Roberts A."/>
            <person name="Saif S."/>
            <person name="Shea T."/>
            <person name="Shenoy N."/>
            <person name="Sisk P."/>
            <person name="Stolte C."/>
            <person name="Sykes S."/>
            <person name="Walk T."/>
            <person name="White J."/>
            <person name="Yandava C."/>
            <person name="Haas B."/>
            <person name="Nusbaum C."/>
            <person name="Birren B."/>
        </authorList>
    </citation>
    <scope>NUCLEOTIDE SEQUENCE [LARGE SCALE GENOMIC DNA]</scope>
    <source>
        <strain evidence="4">ATCC 64411 / 73-15</strain>
    </source>
</reference>
<reference evidence="2" key="1">
    <citation type="submission" date="2010-05" db="EMBL/GenBank/DDBJ databases">
        <title>The Genome Sequence of Magnaporthe poae strain ATCC 64411.</title>
        <authorList>
            <consortium name="The Broad Institute Genome Sequencing Platform"/>
            <consortium name="Broad Institute Genome Sequencing Center for Infectious Disease"/>
            <person name="Ma L.-J."/>
            <person name="Dead R."/>
            <person name="Young S."/>
            <person name="Zeng Q."/>
            <person name="Koehrsen M."/>
            <person name="Alvarado L."/>
            <person name="Berlin A."/>
            <person name="Chapman S.B."/>
            <person name="Chen Z."/>
            <person name="Freedman E."/>
            <person name="Gellesch M."/>
            <person name="Goldberg J."/>
            <person name="Griggs A."/>
            <person name="Gujja S."/>
            <person name="Heilman E.R."/>
            <person name="Heiman D."/>
            <person name="Hepburn T."/>
            <person name="Howarth C."/>
            <person name="Jen D."/>
            <person name="Larson L."/>
            <person name="Mehta T."/>
            <person name="Neiman D."/>
            <person name="Pearson M."/>
            <person name="Roberts A."/>
            <person name="Saif S."/>
            <person name="Shea T."/>
            <person name="Shenoy N."/>
            <person name="Sisk P."/>
            <person name="Stolte C."/>
            <person name="Sykes S."/>
            <person name="Walk T."/>
            <person name="White J."/>
            <person name="Yandava C."/>
            <person name="Haas B."/>
            <person name="Nusbaum C."/>
            <person name="Birren B."/>
        </authorList>
    </citation>
    <scope>NUCLEOTIDE SEQUENCE</scope>
    <source>
        <strain evidence="2">ATCC 64411</strain>
    </source>
</reference>
<dbReference type="VEuPathDB" id="FungiDB:MAPG_09391"/>
<dbReference type="AlphaFoldDB" id="A0A0C4E9U1"/>
<evidence type="ECO:0000313" key="3">
    <source>
        <dbReference type="EnsemblFungi" id="MAPG_09391T0"/>
    </source>
</evidence>
<proteinExistence type="predicted"/>
<dbReference type="STRING" id="644358.A0A0C4E9U1"/>
<reference evidence="2" key="3">
    <citation type="submission" date="2011-03" db="EMBL/GenBank/DDBJ databases">
        <title>Annotation of Magnaporthe poae ATCC 64411.</title>
        <authorList>
            <person name="Ma L.-J."/>
            <person name="Dead R."/>
            <person name="Young S.K."/>
            <person name="Zeng Q."/>
            <person name="Gargeya S."/>
            <person name="Fitzgerald M."/>
            <person name="Haas B."/>
            <person name="Abouelleil A."/>
            <person name="Alvarado L."/>
            <person name="Arachchi H.M."/>
            <person name="Berlin A."/>
            <person name="Brown A."/>
            <person name="Chapman S.B."/>
            <person name="Chen Z."/>
            <person name="Dunbar C."/>
            <person name="Freedman E."/>
            <person name="Gearin G."/>
            <person name="Gellesch M."/>
            <person name="Goldberg J."/>
            <person name="Griggs A."/>
            <person name="Gujja S."/>
            <person name="Heiman D."/>
            <person name="Howarth C."/>
            <person name="Larson L."/>
            <person name="Lui A."/>
            <person name="MacDonald P.J.P."/>
            <person name="Mehta T."/>
            <person name="Montmayeur A."/>
            <person name="Murphy C."/>
            <person name="Neiman D."/>
            <person name="Pearson M."/>
            <person name="Priest M."/>
            <person name="Roberts A."/>
            <person name="Saif S."/>
            <person name="Shea T."/>
            <person name="Shenoy N."/>
            <person name="Sisk P."/>
            <person name="Stolte C."/>
            <person name="Sykes S."/>
            <person name="Yandava C."/>
            <person name="Wortman J."/>
            <person name="Nusbaum C."/>
            <person name="Birren B."/>
        </authorList>
    </citation>
    <scope>NUCLEOTIDE SEQUENCE</scope>
    <source>
        <strain evidence="2">ATCC 64411</strain>
    </source>
</reference>
<reference evidence="3" key="4">
    <citation type="journal article" date="2015" name="G3 (Bethesda)">
        <title>Genome sequences of three phytopathogenic species of the Magnaporthaceae family of fungi.</title>
        <authorList>
            <person name="Okagaki L.H."/>
            <person name="Nunes C.C."/>
            <person name="Sailsbery J."/>
            <person name="Clay B."/>
            <person name="Brown D."/>
            <person name="John T."/>
            <person name="Oh Y."/>
            <person name="Young N."/>
            <person name="Fitzgerald M."/>
            <person name="Haas B.J."/>
            <person name="Zeng Q."/>
            <person name="Young S."/>
            <person name="Adiconis X."/>
            <person name="Fan L."/>
            <person name="Levin J.Z."/>
            <person name="Mitchell T.K."/>
            <person name="Okubara P.A."/>
            <person name="Farman M.L."/>
            <person name="Kohn L.M."/>
            <person name="Birren B."/>
            <person name="Ma L.-J."/>
            <person name="Dean R.A."/>
        </authorList>
    </citation>
    <scope>NUCLEOTIDE SEQUENCE</scope>
    <source>
        <strain evidence="3">ATCC 64411 / 73-15</strain>
    </source>
</reference>